<sequence length="203" mass="23655">MPDDKSVQTRANLLNFWNKKDVYIGSTFKIKIYPADADLISGCTEPEDWIRYSDVAPGSDVEVVAFGADCVYHKPKNREKRTIEFHYLLKYADINSSGRESVVKYYTKYDDRGDFNESTKEYRDYFVSRPIKSYEPECLTVELRYCGDGIVDKRYGEECDPKTESFDASICDQQTCTYITNYNINFDFNDFNMTNFIEANITK</sequence>
<dbReference type="EMBL" id="FPHC01000067">
    <property type="protein sequence ID" value="SFV63245.1"/>
    <property type="molecule type" value="Genomic_DNA"/>
</dbReference>
<dbReference type="AlphaFoldDB" id="A0A1W1CBZ6"/>
<organism evidence="1">
    <name type="scientific">hydrothermal vent metagenome</name>
    <dbReference type="NCBI Taxonomy" id="652676"/>
    <lineage>
        <taxon>unclassified sequences</taxon>
        <taxon>metagenomes</taxon>
        <taxon>ecological metagenomes</taxon>
    </lineage>
</organism>
<accession>A0A1W1CBZ6</accession>
<reference evidence="1" key="1">
    <citation type="submission" date="2016-10" db="EMBL/GenBank/DDBJ databases">
        <authorList>
            <person name="de Groot N.N."/>
        </authorList>
    </citation>
    <scope>NUCLEOTIDE SEQUENCE</scope>
</reference>
<protein>
    <submittedName>
        <fullName evidence="1">Uncharacterized protein</fullName>
    </submittedName>
</protein>
<proteinExistence type="predicted"/>
<gene>
    <name evidence="1" type="ORF">MNB_SV-6-587</name>
</gene>
<name>A0A1W1CBZ6_9ZZZZ</name>
<evidence type="ECO:0000313" key="1">
    <source>
        <dbReference type="EMBL" id="SFV63245.1"/>
    </source>
</evidence>